<dbReference type="EMBL" id="AP017924">
    <property type="protein sequence ID" value="BAW19047.1"/>
    <property type="molecule type" value="Genomic_DNA"/>
</dbReference>
<sequence>MTIPIYRYPLDGTGTSPDNLVVGEEHQLSNRAIRCVAPTYGGFYAESAVVTDFNTGVPLVRGVDYYFGELFEFPTGRYGKEIFGLIVITKPNVAAVSINYQALGGDYSYSMDAIIAMIDNLNLDTRPVEWGAIIGRPALFDPATHWHDAGDIYGFEYVVSALIDLRNAILTGDVASHDEIYRYIDRWAAQQSAAIQAVSDALHTHIVDYTNPHQTTKAQVGLGLVSNFATALQADMNTGTANNLFVTPDIVAAYVTQQAVNPLLAHIADKGNPHQTTAAQVGLGNVQNYGVASQPDMNAGTRDDVYLTPLKVATYVTNVAVNPMNAHIANTNNPHAVTQAQVGLGSVANYPVATQAEAQAGTANNRYMTPWLVNQEVMQMLNNGAFDGRYMRYGTATDGSTWVSAGIAYVFVSGAWRQFWPPVWQ</sequence>
<evidence type="ECO:0000313" key="2">
    <source>
        <dbReference type="Proteomes" id="UP000222831"/>
    </source>
</evidence>
<accession>A0A1L7N0Q8</accession>
<evidence type="ECO:0000313" key="1">
    <source>
        <dbReference type="EMBL" id="BAW19047.1"/>
    </source>
</evidence>
<dbReference type="KEGG" id="vg:40074468"/>
<dbReference type="GeneID" id="40074468"/>
<name>A0A1L7N0Q8_9CAUD</name>
<proteinExistence type="predicted"/>
<protein>
    <recommendedName>
        <fullName evidence="3">Virion structural protein</fullName>
    </recommendedName>
</protein>
<organism evidence="1 2">
    <name type="scientific">Ralstonia phage RP12</name>
    <dbReference type="NCBI Taxonomy" id="1923889"/>
    <lineage>
        <taxon>Viruses</taxon>
        <taxon>Duplodnaviria</taxon>
        <taxon>Heunggongvirae</taxon>
        <taxon>Uroviricota</taxon>
        <taxon>Caudoviricetes</taxon>
        <taxon>Chimalliviridae</taxon>
        <taxon>Ripduovirus</taxon>
        <taxon>Ripduovirus RP12</taxon>
    </lineage>
</organism>
<evidence type="ECO:0008006" key="3">
    <source>
        <dbReference type="Google" id="ProtNLM"/>
    </source>
</evidence>
<dbReference type="Proteomes" id="UP000222831">
    <property type="component" value="Segment"/>
</dbReference>
<dbReference type="OrthoDB" id="20139at10239"/>
<keyword evidence="2" id="KW-1185">Reference proteome</keyword>
<reference evidence="1 2" key="1">
    <citation type="submission" date="2016-12" db="EMBL/GenBank/DDBJ databases">
        <title>Characterization of two jumbo phages RP12 and RP31 infecting the phytopathogen Ralstonia solanacearum.</title>
        <authorList>
            <person name="Kawasaki T."/>
            <person name="Yoshikawa G."/>
            <person name="Ogata H."/>
            <person name="Yamada T."/>
        </authorList>
    </citation>
    <scope>NUCLEOTIDE SEQUENCE [LARGE SCALE GENOMIC DNA]</scope>
    <source>
        <strain evidence="1 2">RP12</strain>
    </source>
</reference>
<dbReference type="RefSeq" id="YP_009598766.1">
    <property type="nucleotide sequence ID" value="NC_041911.1"/>
</dbReference>